<sequence length="350" mass="39933">MWIFSAIIAITLATLFRMVSKNLITDSVPLAFKPNPAPYPAYFLSHGGPTFMYRDADFGNKRAYDALRNIGQTIKNKYKPDYIIIVSAHWQLGGSKAVEIAVPSKPPKLKSDENTLVYDFYNFPRHMYQEWFRSLNSAFLSEEIRQRLQENGFHSKLTKRGIDHGVWVPFKVAFSNYNTLNPPPQGVDPGLDLPDTRVIQVSLTGNEKDFDTHFQLGKILNHYRQNLIWDPVEERYLKGMVICSGMSVHNLRDISSFLRNADSVLPYTTKFSNLLRETMKNGPDLLANLNKIKTDHEKLLFQAHPTLEHFVPIVVASGLLSETPKEPIVEVFSEDQGSLAWGMYQFGKSF</sequence>
<evidence type="ECO:0000259" key="7">
    <source>
        <dbReference type="Pfam" id="PF02900"/>
    </source>
</evidence>
<dbReference type="VEuPathDB" id="FungiDB:QG37_01560"/>
<dbReference type="GO" id="GO:0008198">
    <property type="term" value="F:ferrous iron binding"/>
    <property type="evidence" value="ECO:0007669"/>
    <property type="project" value="InterPro"/>
</dbReference>
<dbReference type="Proteomes" id="UP000037122">
    <property type="component" value="Unassembled WGS sequence"/>
</dbReference>
<evidence type="ECO:0000256" key="3">
    <source>
        <dbReference type="ARBA" id="ARBA00022723"/>
    </source>
</evidence>
<evidence type="ECO:0000313" key="8">
    <source>
        <dbReference type="EMBL" id="KNE01373.1"/>
    </source>
</evidence>
<keyword evidence="3" id="KW-0479">Metal-binding</keyword>
<dbReference type="SUPFAM" id="SSF53213">
    <property type="entry name" value="LigB-like"/>
    <property type="match status" value="1"/>
</dbReference>
<dbReference type="PANTHER" id="PTHR30096:SF0">
    <property type="entry name" value="4,5-DOPA DIOXYGENASE EXTRADIOL-LIKE PROTEIN"/>
    <property type="match status" value="1"/>
</dbReference>
<dbReference type="GO" id="GO:0008270">
    <property type="term" value="F:zinc ion binding"/>
    <property type="evidence" value="ECO:0007669"/>
    <property type="project" value="InterPro"/>
</dbReference>
<evidence type="ECO:0000256" key="6">
    <source>
        <dbReference type="SAM" id="SignalP"/>
    </source>
</evidence>
<dbReference type="AlphaFoldDB" id="A0A0L0P4R9"/>
<comment type="cofactor">
    <cofactor evidence="1">
        <name>Zn(2+)</name>
        <dbReference type="ChEBI" id="CHEBI:29105"/>
    </cofactor>
</comment>
<comment type="caution">
    <text evidence="8">The sequence shown here is derived from an EMBL/GenBank/DDBJ whole genome shotgun (WGS) entry which is preliminary data.</text>
</comment>
<dbReference type="EMBL" id="LGST01000012">
    <property type="protein sequence ID" value="KNE01373.1"/>
    <property type="molecule type" value="Genomic_DNA"/>
</dbReference>
<feature type="domain" description="Extradiol ring-cleavage dioxygenase class III enzyme subunit B" evidence="7">
    <location>
        <begin position="41"/>
        <end position="332"/>
    </location>
</feature>
<dbReference type="InterPro" id="IPR004183">
    <property type="entry name" value="Xdiol_dOase_suB"/>
</dbReference>
<keyword evidence="6" id="KW-0732">Signal</keyword>
<dbReference type="GO" id="GO:0016702">
    <property type="term" value="F:oxidoreductase activity, acting on single donors with incorporation of molecular oxygen, incorporation of two atoms of oxygen"/>
    <property type="evidence" value="ECO:0007669"/>
    <property type="project" value="UniProtKB-ARBA"/>
</dbReference>
<evidence type="ECO:0000256" key="1">
    <source>
        <dbReference type="ARBA" id="ARBA00001947"/>
    </source>
</evidence>
<keyword evidence="4" id="KW-0862">Zinc</keyword>
<dbReference type="PANTHER" id="PTHR30096">
    <property type="entry name" value="4,5-DOPA DIOXYGENASE EXTRADIOL-LIKE PROTEIN"/>
    <property type="match status" value="1"/>
</dbReference>
<dbReference type="VEuPathDB" id="FungiDB:CJI97_000717"/>
<accession>A0A0L0P4R9</accession>
<organism evidence="8 9">
    <name type="scientific">Candidozyma auris</name>
    <name type="common">Yeast</name>
    <name type="synonym">Candida auris</name>
    <dbReference type="NCBI Taxonomy" id="498019"/>
    <lineage>
        <taxon>Eukaryota</taxon>
        <taxon>Fungi</taxon>
        <taxon>Dikarya</taxon>
        <taxon>Ascomycota</taxon>
        <taxon>Saccharomycotina</taxon>
        <taxon>Pichiomycetes</taxon>
        <taxon>Metschnikowiaceae</taxon>
        <taxon>Candidozyma</taxon>
    </lineage>
</organism>
<comment type="similarity">
    <text evidence="2">Belongs to the DODA-type extradiol aromatic ring-opening dioxygenase family.</text>
</comment>
<evidence type="ECO:0000313" key="9">
    <source>
        <dbReference type="Proteomes" id="UP000037122"/>
    </source>
</evidence>
<gene>
    <name evidence="8" type="ORF">QG37_01560</name>
</gene>
<protein>
    <recommendedName>
        <fullName evidence="7">Extradiol ring-cleavage dioxygenase class III enzyme subunit B domain-containing protein</fullName>
    </recommendedName>
</protein>
<keyword evidence="5" id="KW-0560">Oxidoreductase</keyword>
<name>A0A0L0P4R9_CANAR</name>
<dbReference type="Gene3D" id="3.40.830.10">
    <property type="entry name" value="LigB-like"/>
    <property type="match status" value="1"/>
</dbReference>
<feature type="signal peptide" evidence="6">
    <location>
        <begin position="1"/>
        <end position="21"/>
    </location>
</feature>
<evidence type="ECO:0000256" key="5">
    <source>
        <dbReference type="ARBA" id="ARBA00023002"/>
    </source>
</evidence>
<dbReference type="CDD" id="cd07363">
    <property type="entry name" value="45_DOPA_Dioxygenase"/>
    <property type="match status" value="1"/>
</dbReference>
<evidence type="ECO:0000256" key="2">
    <source>
        <dbReference type="ARBA" id="ARBA00007581"/>
    </source>
</evidence>
<feature type="chain" id="PRO_5005545397" description="Extradiol ring-cleavage dioxygenase class III enzyme subunit B domain-containing protein" evidence="6">
    <location>
        <begin position="22"/>
        <end position="350"/>
    </location>
</feature>
<dbReference type="InterPro" id="IPR014436">
    <property type="entry name" value="Extradiol_dOase_DODA"/>
</dbReference>
<dbReference type="VEuPathDB" id="FungiDB:CJJ07_000553"/>
<dbReference type="VEuPathDB" id="FungiDB:CJI96_0003383"/>
<dbReference type="VEuPathDB" id="FungiDB:B9J08_000716"/>
<dbReference type="Pfam" id="PF02900">
    <property type="entry name" value="LigB"/>
    <property type="match status" value="1"/>
</dbReference>
<dbReference type="VEuPathDB" id="FungiDB:CJJ09_002676"/>
<proteinExistence type="inferred from homology"/>
<reference evidence="9" key="1">
    <citation type="journal article" date="2015" name="BMC Genomics">
        <title>Draft genome of a commonly misdiagnosed multidrug resistant pathogen Candida auris.</title>
        <authorList>
            <person name="Chatterjee S."/>
            <person name="Alampalli S.V."/>
            <person name="Nageshan R.K."/>
            <person name="Chettiar S.T."/>
            <person name="Joshi S."/>
            <person name="Tatu U.S."/>
        </authorList>
    </citation>
    <scope>NUCLEOTIDE SEQUENCE [LARGE SCALE GENOMIC DNA]</scope>
    <source>
        <strain evidence="9">6684</strain>
    </source>
</reference>
<evidence type="ECO:0000256" key="4">
    <source>
        <dbReference type="ARBA" id="ARBA00022833"/>
    </source>
</evidence>